<organism evidence="2 3">
    <name type="scientific">Streptosporangium lutulentum</name>
    <dbReference type="NCBI Taxonomy" id="1461250"/>
    <lineage>
        <taxon>Bacteria</taxon>
        <taxon>Bacillati</taxon>
        <taxon>Actinomycetota</taxon>
        <taxon>Actinomycetes</taxon>
        <taxon>Streptosporangiales</taxon>
        <taxon>Streptosporangiaceae</taxon>
        <taxon>Streptosporangium</taxon>
    </lineage>
</organism>
<dbReference type="Pfam" id="PF03807">
    <property type="entry name" value="F420_oxidored"/>
    <property type="match status" value="1"/>
</dbReference>
<evidence type="ECO:0000313" key="3">
    <source>
        <dbReference type="Proteomes" id="UP001225356"/>
    </source>
</evidence>
<dbReference type="Gene3D" id="3.40.50.720">
    <property type="entry name" value="NAD(P)-binding Rossmann-like Domain"/>
    <property type="match status" value="1"/>
</dbReference>
<sequence length="223" mass="23975">MANSRGPETITDLATETGATAVAAADAGQDVDVLILSTPLGKVPDLKPFIDRVPDHVVIADTSNYYPFRDGKIDAIENGQAESVWVEECLGRPVIRAWNALTQHTLENKGAPKGTPGRLAIPVAGTDPAAKKTVSDLIDDTGFDAVDAGPIEDSWRIQPGSPAYCTELTGEQLTRALDLADRENDRLRREMVFPIVSTWPDAHGDDMVALVRAVARLPRLLGL</sequence>
<dbReference type="InterPro" id="IPR028939">
    <property type="entry name" value="P5C_Rdtase_cat_N"/>
</dbReference>
<dbReference type="InterPro" id="IPR036291">
    <property type="entry name" value="NAD(P)-bd_dom_sf"/>
</dbReference>
<reference evidence="2 3" key="1">
    <citation type="submission" date="2023-07" db="EMBL/GenBank/DDBJ databases">
        <title>Sequencing the genomes of 1000 actinobacteria strains.</title>
        <authorList>
            <person name="Klenk H.-P."/>
        </authorList>
    </citation>
    <scope>NUCLEOTIDE SEQUENCE [LARGE SCALE GENOMIC DNA]</scope>
    <source>
        <strain evidence="2 3">DSM 46740</strain>
    </source>
</reference>
<accession>A0ABT9Q7C4</accession>
<proteinExistence type="predicted"/>
<dbReference type="Proteomes" id="UP001225356">
    <property type="component" value="Unassembled WGS sequence"/>
</dbReference>
<protein>
    <submittedName>
        <fullName evidence="2">Dinucleotide-binding enzyme</fullName>
    </submittedName>
</protein>
<evidence type="ECO:0000313" key="2">
    <source>
        <dbReference type="EMBL" id="MDP9842300.1"/>
    </source>
</evidence>
<evidence type="ECO:0000259" key="1">
    <source>
        <dbReference type="Pfam" id="PF03807"/>
    </source>
</evidence>
<feature type="domain" description="Pyrroline-5-carboxylate reductase catalytic N-terminal" evidence="1">
    <location>
        <begin position="2"/>
        <end position="64"/>
    </location>
</feature>
<dbReference type="EMBL" id="JAUSQU010000001">
    <property type="protein sequence ID" value="MDP9842300.1"/>
    <property type="molecule type" value="Genomic_DNA"/>
</dbReference>
<name>A0ABT9Q7C4_9ACTN</name>
<dbReference type="SUPFAM" id="SSF51735">
    <property type="entry name" value="NAD(P)-binding Rossmann-fold domains"/>
    <property type="match status" value="1"/>
</dbReference>
<comment type="caution">
    <text evidence="2">The sequence shown here is derived from an EMBL/GenBank/DDBJ whole genome shotgun (WGS) entry which is preliminary data.</text>
</comment>
<gene>
    <name evidence="2" type="ORF">J2853_001511</name>
</gene>
<keyword evidence="3" id="KW-1185">Reference proteome</keyword>